<evidence type="ECO:0000313" key="4">
    <source>
        <dbReference type="Proteomes" id="UP000753961"/>
    </source>
</evidence>
<accession>A0A953LBI5</accession>
<reference evidence="3" key="1">
    <citation type="submission" date="2021-06" db="EMBL/GenBank/DDBJ databases">
        <title>44 bacteria genomes isolated from Dapeng, Shenzhen.</title>
        <authorList>
            <person name="Zheng W."/>
            <person name="Yu S."/>
            <person name="Huang Y."/>
        </authorList>
    </citation>
    <scope>NUCLEOTIDE SEQUENCE</scope>
    <source>
        <strain evidence="3">DP5N28-2</strain>
    </source>
</reference>
<evidence type="ECO:0000313" key="3">
    <source>
        <dbReference type="EMBL" id="MBY5956669.1"/>
    </source>
</evidence>
<dbReference type="Proteomes" id="UP000753961">
    <property type="component" value="Unassembled WGS sequence"/>
</dbReference>
<dbReference type="InterPro" id="IPR026444">
    <property type="entry name" value="Secre_tail"/>
</dbReference>
<dbReference type="PANTHER" id="PTHR46526">
    <property type="entry name" value="CHORDIN"/>
    <property type="match status" value="1"/>
</dbReference>
<feature type="domain" description="CHRD" evidence="2">
    <location>
        <begin position="321"/>
        <end position="451"/>
    </location>
</feature>
<protein>
    <submittedName>
        <fullName evidence="3">CHRD domain-containing protein</fullName>
    </submittedName>
</protein>
<gene>
    <name evidence="3" type="ORF">KUV50_00885</name>
</gene>
<dbReference type="GO" id="GO:0005615">
    <property type="term" value="C:extracellular space"/>
    <property type="evidence" value="ECO:0007669"/>
    <property type="project" value="TreeGrafter"/>
</dbReference>
<dbReference type="PANTHER" id="PTHR46526:SF1">
    <property type="entry name" value="CHORDIN"/>
    <property type="match status" value="1"/>
</dbReference>
<dbReference type="InterPro" id="IPR052278">
    <property type="entry name" value="Chordin-like_regulators"/>
</dbReference>
<dbReference type="EMBL" id="JAHVHU010000002">
    <property type="protein sequence ID" value="MBY5956669.1"/>
    <property type="molecule type" value="Genomic_DNA"/>
</dbReference>
<proteinExistence type="predicted"/>
<comment type="caution">
    <text evidence="3">The sequence shown here is derived from an EMBL/GenBank/DDBJ whole genome shotgun (WGS) entry which is preliminary data.</text>
</comment>
<feature type="chain" id="PRO_5037337451" evidence="1">
    <location>
        <begin position="23"/>
        <end position="1175"/>
    </location>
</feature>
<evidence type="ECO:0000259" key="2">
    <source>
        <dbReference type="PROSITE" id="PS50933"/>
    </source>
</evidence>
<dbReference type="Pfam" id="PF18962">
    <property type="entry name" value="Por_Secre_tail"/>
    <property type="match status" value="1"/>
</dbReference>
<keyword evidence="4" id="KW-1185">Reference proteome</keyword>
<evidence type="ECO:0000256" key="1">
    <source>
        <dbReference type="SAM" id="SignalP"/>
    </source>
</evidence>
<name>A0A953LBI5_9BACT</name>
<dbReference type="AlphaFoldDB" id="A0A953LBI5"/>
<organism evidence="3 4">
    <name type="scientific">Membranihabitans marinus</name>
    <dbReference type="NCBI Taxonomy" id="1227546"/>
    <lineage>
        <taxon>Bacteria</taxon>
        <taxon>Pseudomonadati</taxon>
        <taxon>Bacteroidota</taxon>
        <taxon>Saprospiria</taxon>
        <taxon>Saprospirales</taxon>
        <taxon>Saprospiraceae</taxon>
        <taxon>Membranihabitans</taxon>
    </lineage>
</organism>
<dbReference type="RefSeq" id="WP_222578193.1">
    <property type="nucleotide sequence ID" value="NZ_JAHVHU010000002.1"/>
</dbReference>
<feature type="domain" description="CHRD" evidence="2">
    <location>
        <begin position="707"/>
        <end position="837"/>
    </location>
</feature>
<keyword evidence="1" id="KW-0732">Signal</keyword>
<sequence length="1175" mass="126535">MKKLYLLFLPLLIFTLQNPADAQVKKWYYLDFSEDLGGWSEPDKSPNPPVIVENNGAYLQNESSGGGGVGSKWVMINTSSAWTGDYDEAGIENIFMDVRNTGANTIHLRLTFSNDNGVHFVNTHAIPVHPGTKWQTVHFSLDDDDLVVSEEGNMEDIMSAVNTVRLLSSPSPAWRGETIKATVEIDNIMMTGDIDYKTYLTGENQLPGTSTEARGTLYFEKENDSLIAWGQFQGISSGVDSTIGGGLHIHSGLAGQIGGVLFPLTATFDEGLSSGQLLPDQNKFMLTEMQDSLLEDHGMYVNVHSHDFSSGEIRGQILDADDELYRANLHGSNEMPAILTRAEGRIVLELDSNELTVSGSFKNLSSPLATDIAGGGHIHLGLPGSSGSVAIPLNIQSDSEGTSGTLAADDNEYDLTPDQMEAIRNRNFYVNIHSLNHPSGEIRGQIVSAASQKLFRAYLSGTNEVPMVLTTALGTVNIELLSPDSILVFGSYRGLGSPLNTAIAGGIHLHGGMAGENAGVLFPLENTSDSGTEGKLETRGYGLDSANLALLMNRSTYVNVHTEKFGSGEIRGQVLSDAPWHFTAPMTSSQELSSAVSTAHGALKGEWNGHQLTLSGVIQGLSSEIAQDIAGGGHIHMEMAGRNGGVVFPLHLDISENGLNARVQADSNIHVLADSLATALIRRGLYANIHTENHRSGEVRGQLLFDAAMYHAAVFGGSLENPPVNTPAKGLVLLEVNPESMKMTGSVSGLTTPIDTSIAGGAHLHNAYAGQNGPVVMPVKIHPGDDQKSGRMPVMGNHYELTAPGLNVLRLRRGYLNIHTTGHPSGEIRGQVLPLSSYYLIANLDGQNEVPPIDATGSGTVVAEVNGNQATLSGSFSNLSAPLATNIAGGSHIHTAPAGQNGNVIVPLHSELEEDKLSGEFTADSNSIDTGEESILDRVWSGLYVNIHSENHPTGEIRGQLLPMINYFPDADSTSISSSDEITIDTTNMNTQVVIEWTPAVDEDPIIYQLEWAVDSTFDSIWYRSPYTMETQLAVADSNLLDTLMASGYFMDSDTACIMMRLRATDGSLSDVSDSKEICFILGVRTNRDDPLQSVVQISPVPASNEITISVRNYEAFRTQPDVKASIYNSFGQLIKQVDFRIFGPAQRKTIDIQSLPTGQYYLQLNTAVWPFVKL</sequence>
<dbReference type="GO" id="GO:0036122">
    <property type="term" value="F:BMP binding"/>
    <property type="evidence" value="ECO:0007669"/>
    <property type="project" value="TreeGrafter"/>
</dbReference>
<dbReference type="InterPro" id="IPR010895">
    <property type="entry name" value="CHRD"/>
</dbReference>
<feature type="signal peptide" evidence="1">
    <location>
        <begin position="1"/>
        <end position="22"/>
    </location>
</feature>
<dbReference type="PROSITE" id="PS50933">
    <property type="entry name" value="CHRD"/>
    <property type="match status" value="2"/>
</dbReference>
<dbReference type="Pfam" id="PF07452">
    <property type="entry name" value="CHRD"/>
    <property type="match status" value="6"/>
</dbReference>
<dbReference type="SMART" id="SM00754">
    <property type="entry name" value="CHRD"/>
    <property type="match status" value="6"/>
</dbReference>